<evidence type="ECO:0000313" key="3">
    <source>
        <dbReference type="Proteomes" id="UP001057998"/>
    </source>
</evidence>
<accession>A0ABY5GLB3</accession>
<dbReference type="RefSeq" id="WP_255390412.1">
    <property type="nucleotide sequence ID" value="NZ_CP101508.1"/>
</dbReference>
<gene>
    <name evidence="2" type="ORF">NNL38_07605</name>
</gene>
<feature type="signal peptide" evidence="1">
    <location>
        <begin position="1"/>
        <end position="18"/>
    </location>
</feature>
<dbReference type="Proteomes" id="UP001057998">
    <property type="component" value="Chromosome 1"/>
</dbReference>
<protein>
    <recommendedName>
        <fullName evidence="4">C-type lysozyme inhibitor domain-containing protein</fullName>
    </recommendedName>
</protein>
<evidence type="ECO:0000256" key="1">
    <source>
        <dbReference type="SAM" id="SignalP"/>
    </source>
</evidence>
<feature type="chain" id="PRO_5046918979" description="C-type lysozyme inhibitor domain-containing protein" evidence="1">
    <location>
        <begin position="19"/>
        <end position="104"/>
    </location>
</feature>
<name>A0ABY5GLB3_9GAMM</name>
<evidence type="ECO:0000313" key="2">
    <source>
        <dbReference type="EMBL" id="UTV29083.1"/>
    </source>
</evidence>
<evidence type="ECO:0008006" key="4">
    <source>
        <dbReference type="Google" id="ProtNLM"/>
    </source>
</evidence>
<reference evidence="2" key="1">
    <citation type="submission" date="2022-07" db="EMBL/GenBank/DDBJ databases">
        <title>Genome sequencing of Photobacterium atrarenae GJH2-4.</title>
        <authorList>
            <person name="Park S.-J."/>
        </authorList>
    </citation>
    <scope>NUCLEOTIDE SEQUENCE</scope>
    <source>
        <strain evidence="2">GJH2-4</strain>
    </source>
</reference>
<proteinExistence type="predicted"/>
<dbReference type="EMBL" id="CP101508">
    <property type="protein sequence ID" value="UTV29083.1"/>
    <property type="molecule type" value="Genomic_DNA"/>
</dbReference>
<keyword evidence="3" id="KW-1185">Reference proteome</keyword>
<sequence>MKRLILLSTIVAALPASAATFSPLMIRCEFRQDDIQLVVTNTSAQYTQVKLTSSRHNVMVTGSSGQSSSTMTLSRSQFPVTLETAPDNQISIDRDCQIEPLNAS</sequence>
<keyword evidence="1" id="KW-0732">Signal</keyword>
<organism evidence="2 3">
    <name type="scientific">Photobacterium atrarenae</name>
    <dbReference type="NCBI Taxonomy" id="865757"/>
    <lineage>
        <taxon>Bacteria</taxon>
        <taxon>Pseudomonadati</taxon>
        <taxon>Pseudomonadota</taxon>
        <taxon>Gammaproteobacteria</taxon>
        <taxon>Vibrionales</taxon>
        <taxon>Vibrionaceae</taxon>
        <taxon>Photobacterium</taxon>
    </lineage>
</organism>